<dbReference type="RefSeq" id="WP_125403194.1">
    <property type="nucleotide sequence ID" value="NZ_JBEHHI010000005.1"/>
</dbReference>
<keyword evidence="4" id="KW-1185">Reference proteome</keyword>
<dbReference type="PANTHER" id="PTHR32309:SF13">
    <property type="entry name" value="FERRIC ENTEROBACTIN TRANSPORT PROTEIN FEPE"/>
    <property type="match status" value="1"/>
</dbReference>
<keyword evidence="1" id="KW-0175">Coiled coil</keyword>
<organism evidence="3 4">
    <name type="scientific">Rhodovulum iodosum</name>
    <dbReference type="NCBI Taxonomy" id="68291"/>
    <lineage>
        <taxon>Bacteria</taxon>
        <taxon>Pseudomonadati</taxon>
        <taxon>Pseudomonadota</taxon>
        <taxon>Alphaproteobacteria</taxon>
        <taxon>Rhodobacterales</taxon>
        <taxon>Paracoccaceae</taxon>
        <taxon>Rhodovulum</taxon>
    </lineage>
</organism>
<name>A0ABV3XYW1_9RHOB</name>
<feature type="transmembrane region" description="Helical" evidence="2">
    <location>
        <begin position="414"/>
        <end position="436"/>
    </location>
</feature>
<sequence length="514" mass="57320">MSDFRYYLSIFLRRLPLFLVVAGLISGVAIAVALTLPPAYVSQTRLLVESAQIPDRLATSTVQMEPQEQLQIFETRLLTRANLLGIARQLDVLEDQDKMNPDEIVAAMRARTSIRRSSRRDAATLMTISFEAPRAQTAAGVLNEYLTLILQENAEFRTRRAAQTQQFFQQEVARLNEELDAQSAQILRFKTENADALPESMEYRRSQQVALREQVAQIDRDVATLRDQRGRLRQIFEATGRIEGLDGTGQLSPEEQELARLERELADALLVYSEENPRIKLLRGRMEQARRRLLEAQSGAAPETGTDPARSMFDLQMAEIDARIETLQARKTDLEAELAELAESIARTPANAITLEALERDYANIRDQYNTAVGRLATASTGERIENLSRGQRVTVIEQPAVPSEPTRPNRVKLAGMGVGLGLGAGIALIVLMELLNSTARRPADLVNRLGITPLATIPYMRTRGQRGRRRALMVVTVLAILAAIPAAIYAVHTYYLPLDLIAERVMNKLGVRG</sequence>
<dbReference type="Proteomes" id="UP001560019">
    <property type="component" value="Unassembled WGS sequence"/>
</dbReference>
<evidence type="ECO:0000256" key="2">
    <source>
        <dbReference type="SAM" id="Phobius"/>
    </source>
</evidence>
<keyword evidence="2" id="KW-0812">Transmembrane</keyword>
<proteinExistence type="predicted"/>
<evidence type="ECO:0000256" key="1">
    <source>
        <dbReference type="SAM" id="Coils"/>
    </source>
</evidence>
<reference evidence="3 4" key="1">
    <citation type="submission" date="2024-06" db="EMBL/GenBank/DDBJ databases">
        <title>Genome of Rhodovulum iodosum, a marine photoferrotroph.</title>
        <authorList>
            <person name="Bianchini G."/>
            <person name="Nikeleit V."/>
            <person name="Kappler A."/>
            <person name="Bryce C."/>
            <person name="Sanchez-Baracaldo P."/>
        </authorList>
    </citation>
    <scope>NUCLEOTIDE SEQUENCE [LARGE SCALE GENOMIC DNA]</scope>
    <source>
        <strain evidence="3 4">UT/N1</strain>
    </source>
</reference>
<protein>
    <submittedName>
        <fullName evidence="3">Polysaccharide chain length determinant protein (PEP-CTERM system associated)</fullName>
    </submittedName>
</protein>
<feature type="coiled-coil region" evidence="1">
    <location>
        <begin position="165"/>
        <end position="192"/>
    </location>
</feature>
<comment type="caution">
    <text evidence="3">The sequence shown here is derived from an EMBL/GenBank/DDBJ whole genome shotgun (WGS) entry which is preliminary data.</text>
</comment>
<accession>A0ABV3XYW1</accession>
<gene>
    <name evidence="3" type="ORF">Ga0609869_003591</name>
</gene>
<evidence type="ECO:0000313" key="3">
    <source>
        <dbReference type="EMBL" id="MEX5730238.1"/>
    </source>
</evidence>
<keyword evidence="2" id="KW-1133">Transmembrane helix</keyword>
<feature type="transmembrane region" description="Helical" evidence="2">
    <location>
        <begin position="472"/>
        <end position="492"/>
    </location>
</feature>
<keyword evidence="2" id="KW-0472">Membrane</keyword>
<evidence type="ECO:0000313" key="4">
    <source>
        <dbReference type="Proteomes" id="UP001560019"/>
    </source>
</evidence>
<dbReference type="PANTHER" id="PTHR32309">
    <property type="entry name" value="TYROSINE-PROTEIN KINASE"/>
    <property type="match status" value="1"/>
</dbReference>
<dbReference type="EMBL" id="JBEHHI010000005">
    <property type="protein sequence ID" value="MEX5730238.1"/>
    <property type="molecule type" value="Genomic_DNA"/>
</dbReference>
<feature type="coiled-coil region" evidence="1">
    <location>
        <begin position="317"/>
        <end position="375"/>
    </location>
</feature>
<dbReference type="InterPro" id="IPR050445">
    <property type="entry name" value="Bact_polysacc_biosynth/exp"/>
</dbReference>